<keyword evidence="10" id="KW-1185">Reference proteome</keyword>
<dbReference type="RefSeq" id="WP_248109346.1">
    <property type="nucleotide sequence ID" value="NZ_JAKHEX010000034.1"/>
</dbReference>
<dbReference type="PANTHER" id="PTHR34701:SF1">
    <property type="entry name" value="TRANSCRIPTIONAL REGULATOR MRAZ"/>
    <property type="match status" value="1"/>
</dbReference>
<sequence>MARFFGRFEHTLDEKGRLTLPAKFRGAFERGGYLTQGGGGCLALWAPEEFEQQMEAMAARAGQGPAERDLVRLWAASSADVVPDRQGRISLPSYLRTFAGLGVEVLVHGAIDRVELWDPERWRARVAPAEARLAEGGEWW</sequence>
<feature type="domain" description="SpoVT-AbrB" evidence="8">
    <location>
        <begin position="78"/>
        <end position="121"/>
    </location>
</feature>
<dbReference type="EMBL" id="JBHLYQ010000072">
    <property type="protein sequence ID" value="MFC0082110.1"/>
    <property type="molecule type" value="Genomic_DNA"/>
</dbReference>
<comment type="caution">
    <text evidence="9">The sequence shown here is derived from an EMBL/GenBank/DDBJ whole genome shotgun (WGS) entry which is preliminary data.</text>
</comment>
<reference evidence="9 10" key="1">
    <citation type="submission" date="2024-09" db="EMBL/GenBank/DDBJ databases">
        <authorList>
            <person name="Sun Q."/>
            <person name="Mori K."/>
        </authorList>
    </citation>
    <scope>NUCLEOTIDE SEQUENCE [LARGE SCALE GENOMIC DNA]</scope>
    <source>
        <strain evidence="9 10">JCM 15389</strain>
    </source>
</reference>
<dbReference type="InterPro" id="IPR007159">
    <property type="entry name" value="SpoVT-AbrB_dom"/>
</dbReference>
<keyword evidence="2 7" id="KW-0963">Cytoplasm</keyword>
<keyword evidence="4 7" id="KW-0805">Transcription regulation</keyword>
<dbReference type="SUPFAM" id="SSF89447">
    <property type="entry name" value="AbrB/MazE/MraZ-like"/>
    <property type="match status" value="1"/>
</dbReference>
<evidence type="ECO:0000256" key="1">
    <source>
        <dbReference type="ARBA" id="ARBA00013860"/>
    </source>
</evidence>
<dbReference type="CDD" id="cd16321">
    <property type="entry name" value="MraZ_C"/>
    <property type="match status" value="1"/>
</dbReference>
<accession>A0ABV6C332</accession>
<keyword evidence="3" id="KW-0677">Repeat</keyword>
<dbReference type="InterPro" id="IPR020603">
    <property type="entry name" value="MraZ_dom"/>
</dbReference>
<comment type="subcellular location">
    <subcellularLocation>
        <location evidence="7">Cytoplasm</location>
        <location evidence="7">Nucleoid</location>
    </subcellularLocation>
</comment>
<keyword evidence="5 7" id="KW-0238">DNA-binding</keyword>
<comment type="subunit">
    <text evidence="7">Forms oligomers.</text>
</comment>
<dbReference type="CDD" id="cd16320">
    <property type="entry name" value="MraZ_N"/>
    <property type="match status" value="1"/>
</dbReference>
<protein>
    <recommendedName>
        <fullName evidence="1 7">Transcriptional regulator MraZ</fullName>
    </recommendedName>
</protein>
<proteinExistence type="inferred from homology"/>
<evidence type="ECO:0000259" key="8">
    <source>
        <dbReference type="PROSITE" id="PS51740"/>
    </source>
</evidence>
<organism evidence="9 10">
    <name type="scientific">Aciditerrimonas ferrireducens</name>
    <dbReference type="NCBI Taxonomy" id="667306"/>
    <lineage>
        <taxon>Bacteria</taxon>
        <taxon>Bacillati</taxon>
        <taxon>Actinomycetota</taxon>
        <taxon>Acidimicrobiia</taxon>
        <taxon>Acidimicrobiales</taxon>
        <taxon>Acidimicrobiaceae</taxon>
        <taxon>Aciditerrimonas</taxon>
    </lineage>
</organism>
<evidence type="ECO:0000256" key="6">
    <source>
        <dbReference type="ARBA" id="ARBA00023163"/>
    </source>
</evidence>
<dbReference type="Gene3D" id="3.40.1550.20">
    <property type="entry name" value="Transcriptional regulator MraZ domain"/>
    <property type="match status" value="1"/>
</dbReference>
<evidence type="ECO:0000313" key="9">
    <source>
        <dbReference type="EMBL" id="MFC0082110.1"/>
    </source>
</evidence>
<evidence type="ECO:0000256" key="7">
    <source>
        <dbReference type="HAMAP-Rule" id="MF_01008"/>
    </source>
</evidence>
<comment type="similarity">
    <text evidence="7">Belongs to the MraZ family.</text>
</comment>
<feature type="domain" description="SpoVT-AbrB" evidence="8">
    <location>
        <begin position="7"/>
        <end position="49"/>
    </location>
</feature>
<dbReference type="Proteomes" id="UP001589788">
    <property type="component" value="Unassembled WGS sequence"/>
</dbReference>
<evidence type="ECO:0000313" key="10">
    <source>
        <dbReference type="Proteomes" id="UP001589788"/>
    </source>
</evidence>
<dbReference type="InterPro" id="IPR035644">
    <property type="entry name" value="MraZ_C"/>
</dbReference>
<evidence type="ECO:0000256" key="3">
    <source>
        <dbReference type="ARBA" id="ARBA00022737"/>
    </source>
</evidence>
<dbReference type="HAMAP" id="MF_01008">
    <property type="entry name" value="MraZ"/>
    <property type="match status" value="1"/>
</dbReference>
<dbReference type="InterPro" id="IPR037914">
    <property type="entry name" value="SpoVT-AbrB_sf"/>
</dbReference>
<dbReference type="InterPro" id="IPR035642">
    <property type="entry name" value="MraZ_N"/>
</dbReference>
<dbReference type="Pfam" id="PF02381">
    <property type="entry name" value="MraZ"/>
    <property type="match status" value="2"/>
</dbReference>
<name>A0ABV6C332_9ACTN</name>
<evidence type="ECO:0000256" key="4">
    <source>
        <dbReference type="ARBA" id="ARBA00023015"/>
    </source>
</evidence>
<dbReference type="PANTHER" id="PTHR34701">
    <property type="entry name" value="TRANSCRIPTIONAL REGULATOR MRAZ"/>
    <property type="match status" value="1"/>
</dbReference>
<dbReference type="InterPro" id="IPR038619">
    <property type="entry name" value="MraZ_sf"/>
</dbReference>
<evidence type="ECO:0000256" key="2">
    <source>
        <dbReference type="ARBA" id="ARBA00022490"/>
    </source>
</evidence>
<evidence type="ECO:0000256" key="5">
    <source>
        <dbReference type="ARBA" id="ARBA00023125"/>
    </source>
</evidence>
<keyword evidence="6 7" id="KW-0804">Transcription</keyword>
<dbReference type="PROSITE" id="PS51740">
    <property type="entry name" value="SPOVT_ABRB"/>
    <property type="match status" value="2"/>
</dbReference>
<dbReference type="InterPro" id="IPR003444">
    <property type="entry name" value="MraZ"/>
</dbReference>
<gene>
    <name evidence="7" type="primary">mraZ</name>
    <name evidence="9" type="ORF">ACFFRE_08105</name>
</gene>